<feature type="domain" description="SCP" evidence="3">
    <location>
        <begin position="211"/>
        <end position="325"/>
    </location>
</feature>
<feature type="compositionally biased region" description="Basic residues" evidence="1">
    <location>
        <begin position="38"/>
        <end position="49"/>
    </location>
</feature>
<feature type="compositionally biased region" description="Basic and acidic residues" evidence="1">
    <location>
        <begin position="112"/>
        <end position="123"/>
    </location>
</feature>
<dbReference type="SUPFAM" id="SSF55797">
    <property type="entry name" value="PR-1-like"/>
    <property type="match status" value="1"/>
</dbReference>
<dbReference type="Pfam" id="PF00188">
    <property type="entry name" value="CAP"/>
    <property type="match status" value="1"/>
</dbReference>
<dbReference type="RefSeq" id="WP_311672576.1">
    <property type="nucleotide sequence ID" value="NZ_JAVREQ010000005.1"/>
</dbReference>
<feature type="compositionally biased region" description="Gly residues" evidence="1">
    <location>
        <begin position="188"/>
        <end position="200"/>
    </location>
</feature>
<accession>A0ABU2NP32</accession>
<gene>
    <name evidence="4" type="ORF">RM572_08055</name>
</gene>
<feature type="compositionally biased region" description="Polar residues" evidence="1">
    <location>
        <begin position="8"/>
        <end position="18"/>
    </location>
</feature>
<keyword evidence="2" id="KW-1133">Transmembrane helix</keyword>
<evidence type="ECO:0000256" key="1">
    <source>
        <dbReference type="SAM" id="MobiDB-lite"/>
    </source>
</evidence>
<dbReference type="InterPro" id="IPR035940">
    <property type="entry name" value="CAP_sf"/>
</dbReference>
<name>A0ABU2NP32_9ACTN</name>
<keyword evidence="5" id="KW-1185">Reference proteome</keyword>
<feature type="compositionally biased region" description="Basic and acidic residues" evidence="1">
    <location>
        <begin position="132"/>
        <end position="146"/>
    </location>
</feature>
<reference evidence="5" key="1">
    <citation type="submission" date="2023-07" db="EMBL/GenBank/DDBJ databases">
        <title>30 novel species of actinomycetes from the DSMZ collection.</title>
        <authorList>
            <person name="Nouioui I."/>
        </authorList>
    </citation>
    <scope>NUCLEOTIDE SEQUENCE [LARGE SCALE GENOMIC DNA]</scope>
    <source>
        <strain evidence="5">DSM 42041</strain>
    </source>
</reference>
<sequence>MGRHRRATPTSAAPQRSRTPAGDPAAGTVRTPAPAPRYGRHRGARRRPAPVRSGLLGASAALAVGAVGVSSGLIPGPDGVFTVGDTGTSGRVQADGASVTPYGGTSGSPSDRASRGAERDGLRDGAASPSDKASKTPEEQKKEEKSAAPTKTAEPSDAPSRTGSPGGSASDGDETRSAPARTRSADPGTGGSGEGSGGGSSQDTSAEAQVLSLVNAERAKVGCSPVTADSELAALAEGHSRDMAERGYFSHTTPDGRSPWDRADAAGVDNMGGENIARGQSDAQAVMDAWMNSDGHRANILNCDFRTLGVGAHFAQGGPWWTQAFGY</sequence>
<comment type="caution">
    <text evidence="4">The sequence shown here is derived from an EMBL/GenBank/DDBJ whole genome shotgun (WGS) entry which is preliminary data.</text>
</comment>
<evidence type="ECO:0000256" key="2">
    <source>
        <dbReference type="SAM" id="Phobius"/>
    </source>
</evidence>
<evidence type="ECO:0000259" key="3">
    <source>
        <dbReference type="Pfam" id="PF00188"/>
    </source>
</evidence>
<keyword evidence="2" id="KW-0812">Transmembrane</keyword>
<keyword evidence="2" id="KW-0472">Membrane</keyword>
<evidence type="ECO:0000313" key="5">
    <source>
        <dbReference type="Proteomes" id="UP001183414"/>
    </source>
</evidence>
<feature type="region of interest" description="Disordered" evidence="1">
    <location>
        <begin position="1"/>
        <end position="52"/>
    </location>
</feature>
<protein>
    <submittedName>
        <fullName evidence="4">CAP domain-containing protein</fullName>
    </submittedName>
</protein>
<feature type="region of interest" description="Disordered" evidence="1">
    <location>
        <begin position="84"/>
        <end position="207"/>
    </location>
</feature>
<dbReference type="CDD" id="cd05379">
    <property type="entry name" value="CAP_bacterial"/>
    <property type="match status" value="1"/>
</dbReference>
<feature type="transmembrane region" description="Helical" evidence="2">
    <location>
        <begin position="55"/>
        <end position="74"/>
    </location>
</feature>
<dbReference type="PANTHER" id="PTHR31157:SF1">
    <property type="entry name" value="SCP DOMAIN-CONTAINING PROTEIN"/>
    <property type="match status" value="1"/>
</dbReference>
<dbReference type="InterPro" id="IPR014044">
    <property type="entry name" value="CAP_dom"/>
</dbReference>
<dbReference type="PANTHER" id="PTHR31157">
    <property type="entry name" value="SCP DOMAIN-CONTAINING PROTEIN"/>
    <property type="match status" value="1"/>
</dbReference>
<dbReference type="EMBL" id="JAVREQ010000005">
    <property type="protein sequence ID" value="MDT0378729.1"/>
    <property type="molecule type" value="Genomic_DNA"/>
</dbReference>
<organism evidence="4 5">
    <name type="scientific">Streptomyces hazeniae</name>
    <dbReference type="NCBI Taxonomy" id="3075538"/>
    <lineage>
        <taxon>Bacteria</taxon>
        <taxon>Bacillati</taxon>
        <taxon>Actinomycetota</taxon>
        <taxon>Actinomycetes</taxon>
        <taxon>Kitasatosporales</taxon>
        <taxon>Streptomycetaceae</taxon>
        <taxon>Streptomyces</taxon>
    </lineage>
</organism>
<proteinExistence type="predicted"/>
<dbReference type="Gene3D" id="3.40.33.10">
    <property type="entry name" value="CAP"/>
    <property type="match status" value="1"/>
</dbReference>
<evidence type="ECO:0000313" key="4">
    <source>
        <dbReference type="EMBL" id="MDT0378729.1"/>
    </source>
</evidence>
<dbReference type="Proteomes" id="UP001183414">
    <property type="component" value="Unassembled WGS sequence"/>
</dbReference>